<dbReference type="EMBL" id="VMBG01000004">
    <property type="protein sequence ID" value="TSJ75071.1"/>
    <property type="molecule type" value="Genomic_DNA"/>
</dbReference>
<evidence type="ECO:0000313" key="2">
    <source>
        <dbReference type="Proteomes" id="UP000315648"/>
    </source>
</evidence>
<dbReference type="AlphaFoldDB" id="A0A556QEN8"/>
<name>A0A556QEN8_9BACT</name>
<evidence type="ECO:0000313" key="1">
    <source>
        <dbReference type="EMBL" id="TSJ75071.1"/>
    </source>
</evidence>
<keyword evidence="2" id="KW-1185">Reference proteome</keyword>
<protein>
    <submittedName>
        <fullName evidence="1">Uncharacterized protein</fullName>
    </submittedName>
</protein>
<gene>
    <name evidence="1" type="ORF">FPL22_16875</name>
</gene>
<dbReference type="RefSeq" id="WP_144354213.1">
    <property type="nucleotide sequence ID" value="NZ_CBCRVV010000010.1"/>
</dbReference>
<dbReference type="InterPro" id="IPR037257">
    <property type="entry name" value="T2SS_E_N_sf"/>
</dbReference>
<sequence>MSLSPEHRSLLMRANRLLGANLVEANLVKIDNLEAANERLLELISTGDYKKGSVLAVLAYELQVVKESDVLQHVMDEHGVGLVDLRAYEVPDDLRATIDLGACWATWSVPFDREEDVYFIATAYYLSPAVRMYWEKQLGSSIVWFGTTLEMLSDYFEKQEAARSGAPANP</sequence>
<reference evidence="1 2" key="1">
    <citation type="submission" date="2019-07" db="EMBL/GenBank/DDBJ databases">
        <title>Description of 53C-WASEF.</title>
        <authorList>
            <person name="Pitt A."/>
            <person name="Hahn M.W."/>
        </authorList>
    </citation>
    <scope>NUCLEOTIDE SEQUENCE [LARGE SCALE GENOMIC DNA]</scope>
    <source>
        <strain evidence="1 2">53C-WASEF</strain>
    </source>
</reference>
<proteinExistence type="predicted"/>
<accession>A0A556QEN8</accession>
<organism evidence="1 2">
    <name type="scientific">Rariglobus hedericola</name>
    <dbReference type="NCBI Taxonomy" id="2597822"/>
    <lineage>
        <taxon>Bacteria</taxon>
        <taxon>Pseudomonadati</taxon>
        <taxon>Verrucomicrobiota</taxon>
        <taxon>Opitutia</taxon>
        <taxon>Opitutales</taxon>
        <taxon>Opitutaceae</taxon>
        <taxon>Rariglobus</taxon>
    </lineage>
</organism>
<dbReference type="OrthoDB" id="192702at2"/>
<dbReference type="Proteomes" id="UP000315648">
    <property type="component" value="Unassembled WGS sequence"/>
</dbReference>
<dbReference type="SUPFAM" id="SSF160246">
    <property type="entry name" value="EspE N-terminal domain-like"/>
    <property type="match status" value="1"/>
</dbReference>
<comment type="caution">
    <text evidence="1">The sequence shown here is derived from an EMBL/GenBank/DDBJ whole genome shotgun (WGS) entry which is preliminary data.</text>
</comment>